<name>A0ABZ0Z2A8_9CAUD</name>
<accession>A0ABZ0Z2A8</accession>
<keyword evidence="2" id="KW-1185">Reference proteome</keyword>
<reference evidence="1 2" key="1">
    <citation type="submission" date="2023-11" db="EMBL/GenBank/DDBJ databases">
        <authorList>
            <person name="Cook R."/>
            <person name="Crisci M."/>
            <person name="Pye H."/>
            <person name="Adriaenssens E."/>
            <person name="Santini J."/>
        </authorList>
    </citation>
    <scope>NUCLEOTIDE SEQUENCE [LARGE SCALE GENOMIC DNA]</scope>
    <source>
        <strain evidence="1">Lak_Megaphage_Sonny</strain>
    </source>
</reference>
<proteinExistence type="predicted"/>
<protein>
    <submittedName>
        <fullName evidence="1">Uncharacterized protein</fullName>
    </submittedName>
</protein>
<dbReference type="EMBL" id="OR769223">
    <property type="protein sequence ID" value="WQJ53332.1"/>
    <property type="molecule type" value="Genomic_DNA"/>
</dbReference>
<dbReference type="Proteomes" id="UP001358193">
    <property type="component" value="Segment"/>
</dbReference>
<sequence>MKEIELNKYIQLCKDKMYDIAKVPGTLLVTKNKYIQISDERSDERFNNYLTKAQIEVSSKLLKTINGLICLYERNFYQRHTSIRKYKKYAKKTGVLNVNEIVRLIKTGKLKNFQKISEIRFKKMK</sequence>
<evidence type="ECO:0000313" key="1">
    <source>
        <dbReference type="EMBL" id="WQJ53332.1"/>
    </source>
</evidence>
<evidence type="ECO:0000313" key="2">
    <source>
        <dbReference type="Proteomes" id="UP001358193"/>
    </source>
</evidence>
<organism evidence="1 2">
    <name type="scientific">phage Lak_Megaphage_Sonny</name>
    <dbReference type="NCBI Taxonomy" id="3109229"/>
    <lineage>
        <taxon>Viruses</taxon>
        <taxon>Duplodnaviria</taxon>
        <taxon>Heunggongvirae</taxon>
        <taxon>Uroviricota</taxon>
        <taxon>Caudoviricetes</taxon>
        <taxon>Caudoviricetes code 15 clade</taxon>
    </lineage>
</organism>